<keyword evidence="3" id="KW-1185">Reference proteome</keyword>
<dbReference type="EMBL" id="WBOT01000014">
    <property type="protein sequence ID" value="KAB2329156.1"/>
    <property type="molecule type" value="Genomic_DNA"/>
</dbReference>
<dbReference type="Pfam" id="PF22564">
    <property type="entry name" value="HAAS"/>
    <property type="match status" value="1"/>
</dbReference>
<dbReference type="Proteomes" id="UP000441354">
    <property type="component" value="Unassembled WGS sequence"/>
</dbReference>
<accession>A0A7V7RHT1</accession>
<evidence type="ECO:0000256" key="1">
    <source>
        <dbReference type="SAM" id="Phobius"/>
    </source>
</evidence>
<comment type="caution">
    <text evidence="2">The sequence shown here is derived from an EMBL/GenBank/DDBJ whole genome shotgun (WGS) entry which is preliminary data.</text>
</comment>
<proteinExistence type="predicted"/>
<feature type="transmembrane region" description="Helical" evidence="1">
    <location>
        <begin position="149"/>
        <end position="166"/>
    </location>
</feature>
<dbReference type="AlphaFoldDB" id="A0A7V7RHT1"/>
<feature type="transmembrane region" description="Helical" evidence="1">
    <location>
        <begin position="116"/>
        <end position="142"/>
    </location>
</feature>
<protein>
    <submittedName>
        <fullName evidence="2">DUF1700 domain-containing protein</fullName>
    </submittedName>
</protein>
<gene>
    <name evidence="2" type="ORF">F7732_21970</name>
</gene>
<keyword evidence="1" id="KW-0472">Membrane</keyword>
<organism evidence="2 3">
    <name type="scientific">Bacillus mesophilum</name>
    <dbReference type="NCBI Taxonomy" id="1071718"/>
    <lineage>
        <taxon>Bacteria</taxon>
        <taxon>Bacillati</taxon>
        <taxon>Bacillota</taxon>
        <taxon>Bacilli</taxon>
        <taxon>Bacillales</taxon>
        <taxon>Bacillaceae</taxon>
        <taxon>Bacillus</taxon>
    </lineage>
</organism>
<name>A0A7V7RHT1_9BACI</name>
<keyword evidence="1" id="KW-1133">Transmembrane helix</keyword>
<reference evidence="2 3" key="1">
    <citation type="journal article" date="2014" name="Arch. Microbiol.">
        <title>Bacillus mesophilum sp. nov., strain IITR-54T, a novel 4-chlorobiphenyl dechlorinating bacterium.</title>
        <authorList>
            <person name="Manickam N."/>
            <person name="Singh N.K."/>
            <person name="Bajaj A."/>
            <person name="Kumar R.M."/>
            <person name="Kaur G."/>
            <person name="Kaur N."/>
            <person name="Bala M."/>
            <person name="Kumar A."/>
            <person name="Mayilraj S."/>
        </authorList>
    </citation>
    <scope>NUCLEOTIDE SEQUENCE [LARGE SCALE GENOMIC DNA]</scope>
    <source>
        <strain evidence="2 3">IITR-54</strain>
    </source>
</reference>
<dbReference type="OrthoDB" id="95800at2"/>
<keyword evidence="1" id="KW-0812">Transmembrane</keyword>
<evidence type="ECO:0000313" key="3">
    <source>
        <dbReference type="Proteomes" id="UP000441354"/>
    </source>
</evidence>
<evidence type="ECO:0000313" key="2">
    <source>
        <dbReference type="EMBL" id="KAB2329156.1"/>
    </source>
</evidence>
<sequence>MGREEYLKKLRSKIRKMPKEEIEAAIEYYDEYFEEAGEDSDDSVIKRLGSPSSVAAQILADHAVKDLDAETRSAKKSLSSIWFIILAIFAAPIGLPLLLVLFLLILTLIIVCAVTIFTLFLFVAVLPISGLFSIIAGFGVLLQHWQTSLFFIGIGSLAIGIGMLLYQPVVLFSKKTSIAIVSLLKRVFDKATYKYKGVLR</sequence>
<feature type="transmembrane region" description="Helical" evidence="1">
    <location>
        <begin position="81"/>
        <end position="110"/>
    </location>
</feature>